<proteinExistence type="inferred from homology"/>
<dbReference type="RefSeq" id="WP_089844980.1">
    <property type="nucleotide sequence ID" value="NZ_FNEJ01000004.1"/>
</dbReference>
<dbReference type="AlphaFoldDB" id="A0A1G8KD95"/>
<evidence type="ECO:0000313" key="3">
    <source>
        <dbReference type="EMBL" id="SDI41349.1"/>
    </source>
</evidence>
<dbReference type="InterPro" id="IPR051807">
    <property type="entry name" value="Sec-metab_biosynth-assoc"/>
</dbReference>
<evidence type="ECO:0000256" key="1">
    <source>
        <dbReference type="ARBA" id="ARBA00007689"/>
    </source>
</evidence>
<dbReference type="OrthoDB" id="2293521at2"/>
<organism evidence="3 4">
    <name type="scientific">Salipiger marinus</name>
    <dbReference type="NCBI Taxonomy" id="555512"/>
    <lineage>
        <taxon>Bacteria</taxon>
        <taxon>Pseudomonadati</taxon>
        <taxon>Pseudomonadota</taxon>
        <taxon>Alphaproteobacteria</taxon>
        <taxon>Rhodobacterales</taxon>
        <taxon>Roseobacteraceae</taxon>
        <taxon>Salipiger</taxon>
    </lineage>
</organism>
<feature type="domain" description="YCII-related" evidence="2">
    <location>
        <begin position="1"/>
        <end position="88"/>
    </location>
</feature>
<keyword evidence="4" id="KW-1185">Reference proteome</keyword>
<comment type="similarity">
    <text evidence="1">Belongs to the YciI family.</text>
</comment>
<evidence type="ECO:0000259" key="2">
    <source>
        <dbReference type="Pfam" id="PF03795"/>
    </source>
</evidence>
<dbReference type="NCBIfam" id="NF009503">
    <property type="entry name" value="PRK12863.1-3"/>
    <property type="match status" value="1"/>
</dbReference>
<dbReference type="PANTHER" id="PTHR33606:SF3">
    <property type="entry name" value="PROTEIN YCII"/>
    <property type="match status" value="1"/>
</dbReference>
<evidence type="ECO:0000313" key="4">
    <source>
        <dbReference type="Proteomes" id="UP000199093"/>
    </source>
</evidence>
<name>A0A1G8KD95_9RHOB</name>
<gene>
    <name evidence="3" type="ORF">SAMN04487993_1004177</name>
</gene>
<dbReference type="EMBL" id="FNEJ01000004">
    <property type="protein sequence ID" value="SDI41349.1"/>
    <property type="molecule type" value="Genomic_DNA"/>
</dbReference>
<dbReference type="PANTHER" id="PTHR33606">
    <property type="entry name" value="PROTEIN YCII"/>
    <property type="match status" value="1"/>
</dbReference>
<dbReference type="Gene3D" id="3.30.70.1060">
    <property type="entry name" value="Dimeric alpha+beta barrel"/>
    <property type="match status" value="1"/>
</dbReference>
<sequence>MPYMIETWDKPDHGALRLDLRPAHLDYLERHKALLLACGAKLDEDGQAASGGLYLLDVDSRAKAQAFIEGDPFFAGDLFDRVTVTRWRKAYLDGRNTLDEG</sequence>
<dbReference type="Pfam" id="PF03795">
    <property type="entry name" value="YCII"/>
    <property type="match status" value="1"/>
</dbReference>
<protein>
    <recommendedName>
        <fullName evidence="2">YCII-related domain-containing protein</fullName>
    </recommendedName>
</protein>
<dbReference type="STRING" id="555512.SAMN04487993_1004177"/>
<dbReference type="InterPro" id="IPR005545">
    <property type="entry name" value="YCII"/>
</dbReference>
<reference evidence="3 4" key="1">
    <citation type="submission" date="2016-10" db="EMBL/GenBank/DDBJ databases">
        <authorList>
            <person name="de Groot N.N."/>
        </authorList>
    </citation>
    <scope>NUCLEOTIDE SEQUENCE [LARGE SCALE GENOMIC DNA]</scope>
    <source>
        <strain evidence="3 4">DSM 26424</strain>
    </source>
</reference>
<dbReference type="InterPro" id="IPR011008">
    <property type="entry name" value="Dimeric_a/b-barrel"/>
</dbReference>
<dbReference type="SUPFAM" id="SSF54909">
    <property type="entry name" value="Dimeric alpha+beta barrel"/>
    <property type="match status" value="1"/>
</dbReference>
<accession>A0A1G8KD95</accession>
<dbReference type="Proteomes" id="UP000199093">
    <property type="component" value="Unassembled WGS sequence"/>
</dbReference>